<evidence type="ECO:0000313" key="7">
    <source>
        <dbReference type="Proteomes" id="UP000663829"/>
    </source>
</evidence>
<keyword evidence="2 4" id="KW-0866">Nonsense-mediated mRNA decay</keyword>
<dbReference type="EMBL" id="CAJOBC010000075">
    <property type="protein sequence ID" value="CAF3531749.1"/>
    <property type="molecule type" value="Genomic_DNA"/>
</dbReference>
<comment type="similarity">
    <text evidence="1 4">Belongs to the SMG8 family.</text>
</comment>
<evidence type="ECO:0000313" key="5">
    <source>
        <dbReference type="EMBL" id="CAF0752010.1"/>
    </source>
</evidence>
<name>A0A813PAL4_9BILA</name>
<dbReference type="InterPro" id="IPR019354">
    <property type="entry name" value="SMG8-like"/>
</dbReference>
<comment type="caution">
    <text evidence="5">The sequence shown here is derived from an EMBL/GenBank/DDBJ whole genome shotgun (WGS) entry which is preliminary data.</text>
</comment>
<evidence type="ECO:0000256" key="1">
    <source>
        <dbReference type="ARBA" id="ARBA00006443"/>
    </source>
</evidence>
<evidence type="ECO:0000256" key="4">
    <source>
        <dbReference type="RuleBase" id="RU367133"/>
    </source>
</evidence>
<dbReference type="OrthoDB" id="63589at2759"/>
<dbReference type="AlphaFoldDB" id="A0A813PAL4"/>
<dbReference type="Pfam" id="PF10220">
    <property type="entry name" value="Smg8_Smg9"/>
    <property type="match status" value="1"/>
</dbReference>
<dbReference type="EMBL" id="CAJNOQ010000075">
    <property type="protein sequence ID" value="CAF0752010.1"/>
    <property type="molecule type" value="Genomic_DNA"/>
</dbReference>
<dbReference type="Proteomes" id="UP000663829">
    <property type="component" value="Unassembled WGS sequence"/>
</dbReference>
<keyword evidence="7" id="KW-1185">Reference proteome</keyword>
<evidence type="ECO:0000256" key="2">
    <source>
        <dbReference type="ARBA" id="ARBA00023161"/>
    </source>
</evidence>
<comment type="function">
    <text evidence="4">Involved in nonsense-mediated decay (NMD) of mRNAs containing premature stop codons.</text>
</comment>
<dbReference type="Proteomes" id="UP000681722">
    <property type="component" value="Unassembled WGS sequence"/>
</dbReference>
<evidence type="ECO:0000256" key="3">
    <source>
        <dbReference type="ARBA" id="ARBA00029509"/>
    </source>
</evidence>
<accession>A0A813PAL4</accession>
<sequence length="890" mass="102478">MVDTTGLSGKETQLCIVSLIGKSSLIDNQCKSWKLNSLLQMPSVFKNGRNSNQKSSLLTDDYEFYYDKLNNTIYLHLISFHDTYCLLNLMNKINETDDQDNDGETSIRSFNQLWEEKQANFMKKCLICFLLSHIIIISHPSCTFDVNYLRFFRIIETLRYKTKQSITDCIRNLNIPNLSKEILNENRLCIPRVLFVFEYPYKDAMSDQEEKMAIMAQQLEELIYNVLRSAYIITNNTNTSLFCIGANQPYVFIHRSYKESIGQTQQLLSILQGFVKQTKESASNHNIRSFDYSPSTTSGASNYHQDDCKSFKRFLFKHIELALLDGWTNDGVWLNHSRSRDSPKIHFELCSYYTWLKLFNGLKDMFAQDTKNQRLKQPLNILKSNIDPDGKLSEARCRKFLPMAIKHYEEGLPPRYTRIYHEQRLAKSCEYFETYARGACYKRYVQQLIEECTKLWKDSRQLCEAISLTGNPCKNELHRVPGESTFGIDTDHVPVKAHNSKIGFFSASNCGQILQEREDPFDLKDANYEFYQEVNKMLSTKPIYFEFPIFRGTTTNAKAGNKKKKKKHNSSNLIDLSVASELSQTKSINMFSPPSDLIVGGKQRYKEQAIEGEKFEQKEEGDTNNNEWMKAALETPDEQLVSTTEYLEGMTHSESPPGLLPKFSSWSLCCIGRATDYSPTKGIQQPGFLSNLNHLVPWDINPYSERNYRNRGKKPQAGVDRRGYGTSGSNAHTIWDVNVRVYIGCEYECPRGHRFICSSPNHVVRVGPNGGVKDDGQKLVRSDMPLYTPCSCRLNSGTRVWAQLMRAIIVTPNGPIQCVLRPQVVPNPTSPTFFPSYSQPLMLTEDAIWILRFPFIYHGDEEPYYRPKDEEDINQCLVLRGLFSWSDKLS</sequence>
<organism evidence="5 7">
    <name type="scientific">Didymodactylos carnosus</name>
    <dbReference type="NCBI Taxonomy" id="1234261"/>
    <lineage>
        <taxon>Eukaryota</taxon>
        <taxon>Metazoa</taxon>
        <taxon>Spiralia</taxon>
        <taxon>Gnathifera</taxon>
        <taxon>Rotifera</taxon>
        <taxon>Eurotatoria</taxon>
        <taxon>Bdelloidea</taxon>
        <taxon>Philodinida</taxon>
        <taxon>Philodinidae</taxon>
        <taxon>Didymodactylos</taxon>
    </lineage>
</organism>
<dbReference type="PANTHER" id="PTHR13091:SF0">
    <property type="entry name" value="NONSENSE-MEDIATED MRNA DECAY FACTOR SMG8"/>
    <property type="match status" value="1"/>
</dbReference>
<reference evidence="5" key="1">
    <citation type="submission" date="2021-02" db="EMBL/GenBank/DDBJ databases">
        <authorList>
            <person name="Nowell W R."/>
        </authorList>
    </citation>
    <scope>NUCLEOTIDE SEQUENCE</scope>
</reference>
<dbReference type="GO" id="GO:0000184">
    <property type="term" value="P:nuclear-transcribed mRNA catabolic process, nonsense-mediated decay"/>
    <property type="evidence" value="ECO:0007669"/>
    <property type="project" value="UniProtKB-UniRule"/>
</dbReference>
<dbReference type="PANTHER" id="PTHR13091">
    <property type="entry name" value="AMPLIFIED IN BREAST CANCER 2-RELATED"/>
    <property type="match status" value="1"/>
</dbReference>
<protein>
    <recommendedName>
        <fullName evidence="3 4">Nonsense-mediated mRNA decay factor SMG8</fullName>
    </recommendedName>
</protein>
<gene>
    <name evidence="5" type="ORF">GPM918_LOCUS890</name>
    <name evidence="6" type="ORF">SRO942_LOCUS890</name>
</gene>
<evidence type="ECO:0000313" key="6">
    <source>
        <dbReference type="EMBL" id="CAF3531749.1"/>
    </source>
</evidence>
<proteinExistence type="inferred from homology"/>